<sequence>MSTATDELFNQGAWESEAGGLHLCDGGRVTRCGCGVIATQRGSFGLIGLLLLAGWGDVLSNISPYAWGSMGVAFGLAFSIVGAAWCEQRGPKEPVRDTD</sequence>
<keyword evidence="1" id="KW-1133">Transmembrane helix</keyword>
<name>A0A9W6WMM1_9STRA</name>
<feature type="transmembrane region" description="Helical" evidence="1">
    <location>
        <begin position="65"/>
        <end position="86"/>
    </location>
</feature>
<dbReference type="AlphaFoldDB" id="A0A9W6WMM1"/>
<keyword evidence="3" id="KW-1185">Reference proteome</keyword>
<dbReference type="Proteomes" id="UP001165083">
    <property type="component" value="Unassembled WGS sequence"/>
</dbReference>
<organism evidence="2 3">
    <name type="scientific">Phytophthora lilii</name>
    <dbReference type="NCBI Taxonomy" id="2077276"/>
    <lineage>
        <taxon>Eukaryota</taxon>
        <taxon>Sar</taxon>
        <taxon>Stramenopiles</taxon>
        <taxon>Oomycota</taxon>
        <taxon>Peronosporomycetes</taxon>
        <taxon>Peronosporales</taxon>
        <taxon>Peronosporaceae</taxon>
        <taxon>Phytophthora</taxon>
    </lineage>
</organism>
<gene>
    <name evidence="2" type="ORF">Plil01_000120800</name>
</gene>
<keyword evidence="1" id="KW-0812">Transmembrane</keyword>
<evidence type="ECO:0000256" key="1">
    <source>
        <dbReference type="SAM" id="Phobius"/>
    </source>
</evidence>
<proteinExistence type="predicted"/>
<dbReference type="OrthoDB" id="10264021at2759"/>
<accession>A0A9W6WMM1</accession>
<evidence type="ECO:0000313" key="2">
    <source>
        <dbReference type="EMBL" id="GMF10394.1"/>
    </source>
</evidence>
<dbReference type="EMBL" id="BSXW01000037">
    <property type="protein sequence ID" value="GMF10394.1"/>
    <property type="molecule type" value="Genomic_DNA"/>
</dbReference>
<evidence type="ECO:0000313" key="3">
    <source>
        <dbReference type="Proteomes" id="UP001165083"/>
    </source>
</evidence>
<reference evidence="2" key="1">
    <citation type="submission" date="2023-04" db="EMBL/GenBank/DDBJ databases">
        <title>Phytophthora lilii NBRC 32176.</title>
        <authorList>
            <person name="Ichikawa N."/>
            <person name="Sato H."/>
            <person name="Tonouchi N."/>
        </authorList>
    </citation>
    <scope>NUCLEOTIDE SEQUENCE</scope>
    <source>
        <strain evidence="2">NBRC 32176</strain>
    </source>
</reference>
<comment type="caution">
    <text evidence="2">The sequence shown here is derived from an EMBL/GenBank/DDBJ whole genome shotgun (WGS) entry which is preliminary data.</text>
</comment>
<protein>
    <submittedName>
        <fullName evidence="2">Unnamed protein product</fullName>
    </submittedName>
</protein>
<keyword evidence="1" id="KW-0472">Membrane</keyword>